<dbReference type="Pfam" id="PF24883">
    <property type="entry name" value="NPHP3_N"/>
    <property type="match status" value="1"/>
</dbReference>
<evidence type="ECO:0000313" key="8">
    <source>
        <dbReference type="EMBL" id="KAL2277791.1"/>
    </source>
</evidence>
<dbReference type="Pfam" id="PF12796">
    <property type="entry name" value="Ank_2"/>
    <property type="match status" value="3"/>
</dbReference>
<dbReference type="SUPFAM" id="SSF48403">
    <property type="entry name" value="Ankyrin repeat"/>
    <property type="match status" value="2"/>
</dbReference>
<feature type="repeat" description="ANK" evidence="3">
    <location>
        <begin position="792"/>
        <end position="824"/>
    </location>
</feature>
<evidence type="ECO:0000256" key="6">
    <source>
        <dbReference type="SAM" id="SignalP"/>
    </source>
</evidence>
<dbReference type="PANTHER" id="PTHR24123">
    <property type="entry name" value="ANKYRIN REPEAT-CONTAINING"/>
    <property type="match status" value="1"/>
</dbReference>
<protein>
    <recommendedName>
        <fullName evidence="7">Nephrocystin 3-like N-terminal domain-containing protein</fullName>
    </recommendedName>
</protein>
<keyword evidence="4" id="KW-0175">Coiled coil</keyword>
<evidence type="ECO:0000256" key="4">
    <source>
        <dbReference type="SAM" id="Coils"/>
    </source>
</evidence>
<dbReference type="PROSITE" id="PS50297">
    <property type="entry name" value="ANK_REP_REGION"/>
    <property type="match status" value="2"/>
</dbReference>
<feature type="repeat" description="ANK" evidence="3">
    <location>
        <begin position="1186"/>
        <end position="1218"/>
    </location>
</feature>
<dbReference type="PANTHER" id="PTHR24123:SF33">
    <property type="entry name" value="PROTEIN HOS4"/>
    <property type="match status" value="1"/>
</dbReference>
<evidence type="ECO:0000256" key="3">
    <source>
        <dbReference type="PROSITE-ProRule" id="PRU00023"/>
    </source>
</evidence>
<feature type="chain" id="PRO_5045910066" description="Nephrocystin 3-like N-terminal domain-containing protein" evidence="6">
    <location>
        <begin position="24"/>
        <end position="1474"/>
    </location>
</feature>
<comment type="caution">
    <text evidence="8">The sequence shown here is derived from an EMBL/GenBank/DDBJ whole genome shotgun (WGS) entry which is preliminary data.</text>
</comment>
<reference evidence="8 9" key="1">
    <citation type="submission" date="2024-03" db="EMBL/GenBank/DDBJ databases">
        <title>A high-quality draft genome sequence of Diaporthe vaccinii, a causative agent of upright dieback and viscid rot disease in cranberry plants.</title>
        <authorList>
            <person name="Sarrasin M."/>
            <person name="Lang B.F."/>
            <person name="Burger G."/>
        </authorList>
    </citation>
    <scope>NUCLEOTIDE SEQUENCE [LARGE SCALE GENOMIC DNA]</scope>
    <source>
        <strain evidence="8 9">IS7</strain>
    </source>
</reference>
<feature type="domain" description="Nephrocystin 3-like N-terminal" evidence="7">
    <location>
        <begin position="228"/>
        <end position="369"/>
    </location>
</feature>
<gene>
    <name evidence="8" type="ORF">FJTKL_15220</name>
</gene>
<dbReference type="Gene3D" id="1.25.40.20">
    <property type="entry name" value="Ankyrin repeat-containing domain"/>
    <property type="match status" value="3"/>
</dbReference>
<evidence type="ECO:0000313" key="9">
    <source>
        <dbReference type="Proteomes" id="UP001600888"/>
    </source>
</evidence>
<keyword evidence="9" id="KW-1185">Reference proteome</keyword>
<keyword evidence="6" id="KW-0732">Signal</keyword>
<keyword evidence="5" id="KW-0472">Membrane</keyword>
<dbReference type="InterPro" id="IPR002110">
    <property type="entry name" value="Ankyrin_rpt"/>
</dbReference>
<dbReference type="InterPro" id="IPR056884">
    <property type="entry name" value="NPHP3-like_N"/>
</dbReference>
<sequence>MADPLSMAASIAGLISLAQGAFSAAVAINSYIHDVRHEHEERDEFCEKFKRIIANLEGLYKRLQYVETQFDPGTASRSKESTFPGMETHGGDRLLAIAQSICDPGGDYEKLEKKLTHLKSGLERLAQSKYERLERRLKWTMKKKKLAKEQEEIIQLINCMRQRVSDGDSQVNYDTHFQVRHLSQEKHVDRTFEILDWICPPSLSLRDPPNPAPAWTVNPGSNRYIERNGIYRQWERDACWQLNWYGTPGCGKSVLAEAVTAKLRQVNDPLGTPVLSIFFRSRQGARQTLGNVFCSLLRQILNSRRSNGIIEIPREIRSLWIESRSTGRRGLSEDQAKELLRDQLAVFPTKFLIIDAIDEAEGCEDSIDYEIKQLRRQGVCILSTNRWEPRVSYDAAYCQECGTGPLDLAWLCRKCVGHFGEKIWLCGECHNVKGIRCSDPSHVMMHPMRVNVEIQASREDIALYVTGFLNDNFSGGDTGDDDDMFSGNVPLLAALKQRLGPDFWDSLPEKVGEAADGNFLFARLFLERLRLQRNLAGAVSLTQKLACGEVDDIEGQYDDMIRLCLEKNDKYGAQVVRDHLAIVATAHEVLTFEQLSHATAISPEDKVLDDFVGRLCSKEIVRRDTHGLLTIKAVGATDSFPVSFFHRSLTTYMEEHQSKWLPEATQMMLDSCLSYLSLDVFSRPFQSRDELEKTIQKHPFASYAACYWGFHAKSAQPTVQNNLRVLKFLHDQDRLACAMQIVSRGRPFEYASWDVAGGITALHFCAFYGLETQCQAILTFDPVSVSTGDFLYRQTPLTYASRNGHVETARLLLDAGADPNHLSKKGRSPLIEAIESFDIDMLDLMLSQADINVNVRAPGRESTTVLVKAAALGNDSAVEKLLARADINVNKPDGWGCTAISRAVQNVEMGCVSLLLRHDATDLTVTDIQGGRSALDWTAEVSVNSLFTEDEVDGVASELLADRRGLKPSNAAIALAIRLGRTSLLETFVKGNSLDCSYKDEHGRNFLHLAASTGNDLVVQLIFQQLSRSQSFDIDSLDNYKASALHLACRYLSTEAHVAAVVFLLNSGADFNLEDDDGLTAVAIARSASPGLWTMHVRPVFTARKITILATLEDSRPTLLSNLQTGNLSVVEAVLSGTSGPLHPETDMYTGYTLLYRAIELQPHDTSLLALLLPRSGHFLSAKCNLGRTCAHLAVLKGSQEALRLLTEAGIDLDARDSWGETALQLAQSYFRDEMCVHLISKGAQLPAAHEIRPTLLHAAVACGDVRAAGRLMAAGVDTGHRDAESGMTALQLAEELLRQARQDVIDGLIGRWDPADMVSEGVFEARIAESPEVVRRRKVRDFFRDAQKTDAGLRALGDHPWPREDFEKALVALQRMDPKRVLTPADWLKNPVHGGQSIQHEMVPVLPKKRLLPASHKAEAETVLHESGNSRLESASAAVSVLNLKDTVTAHAAWNMRIVGLLLAVIVGWLLGR</sequence>
<dbReference type="PROSITE" id="PS50088">
    <property type="entry name" value="ANK_REPEAT"/>
    <property type="match status" value="3"/>
</dbReference>
<keyword evidence="5" id="KW-1133">Transmembrane helix</keyword>
<evidence type="ECO:0000256" key="2">
    <source>
        <dbReference type="ARBA" id="ARBA00023043"/>
    </source>
</evidence>
<evidence type="ECO:0000259" key="7">
    <source>
        <dbReference type="Pfam" id="PF24883"/>
    </source>
</evidence>
<dbReference type="Proteomes" id="UP001600888">
    <property type="component" value="Unassembled WGS sequence"/>
</dbReference>
<dbReference type="InterPro" id="IPR036770">
    <property type="entry name" value="Ankyrin_rpt-contain_sf"/>
</dbReference>
<feature type="coiled-coil region" evidence="4">
    <location>
        <begin position="108"/>
        <end position="150"/>
    </location>
</feature>
<feature type="signal peptide" evidence="6">
    <location>
        <begin position="1"/>
        <end position="23"/>
    </location>
</feature>
<keyword evidence="1" id="KW-0677">Repeat</keyword>
<proteinExistence type="predicted"/>
<name>A0ABR4E5S9_9PEZI</name>
<evidence type="ECO:0000256" key="5">
    <source>
        <dbReference type="SAM" id="Phobius"/>
    </source>
</evidence>
<feature type="transmembrane region" description="Helical" evidence="5">
    <location>
        <begin position="1455"/>
        <end position="1473"/>
    </location>
</feature>
<dbReference type="SMART" id="SM00248">
    <property type="entry name" value="ANK"/>
    <property type="match status" value="10"/>
</dbReference>
<dbReference type="InterPro" id="IPR051165">
    <property type="entry name" value="Multifunctional_ANK_Repeat"/>
</dbReference>
<feature type="repeat" description="ANK" evidence="3">
    <location>
        <begin position="1040"/>
        <end position="1076"/>
    </location>
</feature>
<dbReference type="Gene3D" id="3.40.50.300">
    <property type="entry name" value="P-loop containing nucleotide triphosphate hydrolases"/>
    <property type="match status" value="1"/>
</dbReference>
<dbReference type="EMBL" id="JBAWTH010000094">
    <property type="protein sequence ID" value="KAL2277791.1"/>
    <property type="molecule type" value="Genomic_DNA"/>
</dbReference>
<dbReference type="InterPro" id="IPR027417">
    <property type="entry name" value="P-loop_NTPase"/>
</dbReference>
<evidence type="ECO:0000256" key="1">
    <source>
        <dbReference type="ARBA" id="ARBA00022737"/>
    </source>
</evidence>
<keyword evidence="2 3" id="KW-0040">ANK repeat</keyword>
<organism evidence="8 9">
    <name type="scientific">Diaporthe vaccinii</name>
    <dbReference type="NCBI Taxonomy" id="105482"/>
    <lineage>
        <taxon>Eukaryota</taxon>
        <taxon>Fungi</taxon>
        <taxon>Dikarya</taxon>
        <taxon>Ascomycota</taxon>
        <taxon>Pezizomycotina</taxon>
        <taxon>Sordariomycetes</taxon>
        <taxon>Sordariomycetidae</taxon>
        <taxon>Diaporthales</taxon>
        <taxon>Diaporthaceae</taxon>
        <taxon>Diaporthe</taxon>
        <taxon>Diaporthe eres species complex</taxon>
    </lineage>
</organism>
<accession>A0ABR4E5S9</accession>
<keyword evidence="5" id="KW-0812">Transmembrane</keyword>